<dbReference type="Proteomes" id="UP001168620">
    <property type="component" value="Unassembled WGS sequence"/>
</dbReference>
<gene>
    <name evidence="2" type="ORF">QWY28_15095</name>
</gene>
<dbReference type="EMBL" id="JAUHJQ010000006">
    <property type="protein sequence ID" value="MDN4174289.1"/>
    <property type="molecule type" value="Genomic_DNA"/>
</dbReference>
<sequence>MKDHLSKAEIRKDAVQGAVEATATAVGEVATILTRAVRDVAGAVGGLATEVFELRDAARRASVEHRAGLPTELGEEGPRGGAAGS</sequence>
<evidence type="ECO:0008006" key="4">
    <source>
        <dbReference type="Google" id="ProtNLM"/>
    </source>
</evidence>
<accession>A0ABT8FHW9</accession>
<dbReference type="RefSeq" id="WP_300953386.1">
    <property type="nucleotide sequence ID" value="NZ_JAUHJQ010000006.1"/>
</dbReference>
<name>A0ABT8FHW9_9ACTN</name>
<evidence type="ECO:0000256" key="1">
    <source>
        <dbReference type="SAM" id="MobiDB-lite"/>
    </source>
</evidence>
<evidence type="ECO:0000313" key="3">
    <source>
        <dbReference type="Proteomes" id="UP001168620"/>
    </source>
</evidence>
<proteinExistence type="predicted"/>
<reference evidence="2" key="1">
    <citation type="submission" date="2023-06" db="EMBL/GenBank/DDBJ databases">
        <title>Draft genome sequence of Nocardioides sp. SOB77.</title>
        <authorList>
            <person name="Zhang G."/>
        </authorList>
    </citation>
    <scope>NUCLEOTIDE SEQUENCE</scope>
    <source>
        <strain evidence="2">SOB77</strain>
    </source>
</reference>
<keyword evidence="3" id="KW-1185">Reference proteome</keyword>
<protein>
    <recommendedName>
        <fullName evidence="4">DUF3618 domain-containing protein</fullName>
    </recommendedName>
</protein>
<comment type="caution">
    <text evidence="2">The sequence shown here is derived from an EMBL/GenBank/DDBJ whole genome shotgun (WGS) entry which is preliminary data.</text>
</comment>
<feature type="region of interest" description="Disordered" evidence="1">
    <location>
        <begin position="63"/>
        <end position="85"/>
    </location>
</feature>
<evidence type="ECO:0000313" key="2">
    <source>
        <dbReference type="EMBL" id="MDN4174289.1"/>
    </source>
</evidence>
<organism evidence="2 3">
    <name type="scientific">Nocardioides oceani</name>
    <dbReference type="NCBI Taxonomy" id="3058369"/>
    <lineage>
        <taxon>Bacteria</taxon>
        <taxon>Bacillati</taxon>
        <taxon>Actinomycetota</taxon>
        <taxon>Actinomycetes</taxon>
        <taxon>Propionibacteriales</taxon>
        <taxon>Nocardioidaceae</taxon>
        <taxon>Nocardioides</taxon>
    </lineage>
</organism>